<organism evidence="2 3">
    <name type="scientific">Conidiobolus coronatus (strain ATCC 28846 / CBS 209.66 / NRRL 28638)</name>
    <name type="common">Delacroixia coronata</name>
    <dbReference type="NCBI Taxonomy" id="796925"/>
    <lineage>
        <taxon>Eukaryota</taxon>
        <taxon>Fungi</taxon>
        <taxon>Fungi incertae sedis</taxon>
        <taxon>Zoopagomycota</taxon>
        <taxon>Entomophthoromycotina</taxon>
        <taxon>Entomophthoromycetes</taxon>
        <taxon>Entomophthorales</taxon>
        <taxon>Ancylistaceae</taxon>
        <taxon>Conidiobolus</taxon>
    </lineage>
</organism>
<dbReference type="Proteomes" id="UP000070444">
    <property type="component" value="Unassembled WGS sequence"/>
</dbReference>
<feature type="region of interest" description="Disordered" evidence="1">
    <location>
        <begin position="166"/>
        <end position="205"/>
    </location>
</feature>
<reference evidence="2 3" key="1">
    <citation type="journal article" date="2015" name="Genome Biol. Evol.">
        <title>Phylogenomic analyses indicate that early fungi evolved digesting cell walls of algal ancestors of land plants.</title>
        <authorList>
            <person name="Chang Y."/>
            <person name="Wang S."/>
            <person name="Sekimoto S."/>
            <person name="Aerts A.L."/>
            <person name="Choi C."/>
            <person name="Clum A."/>
            <person name="LaButti K.M."/>
            <person name="Lindquist E.A."/>
            <person name="Yee Ngan C."/>
            <person name="Ohm R.A."/>
            <person name="Salamov A.A."/>
            <person name="Grigoriev I.V."/>
            <person name="Spatafora J.W."/>
            <person name="Berbee M.L."/>
        </authorList>
    </citation>
    <scope>NUCLEOTIDE SEQUENCE [LARGE SCALE GENOMIC DNA]</scope>
    <source>
        <strain evidence="2 3">NRRL 28638</strain>
    </source>
</reference>
<accession>A0A137PGU8</accession>
<keyword evidence="3" id="KW-1185">Reference proteome</keyword>
<dbReference type="Pfam" id="PF09729">
    <property type="entry name" value="Gti1_Pac2"/>
    <property type="match status" value="1"/>
</dbReference>
<dbReference type="EMBL" id="KQ964426">
    <property type="protein sequence ID" value="KXN74226.1"/>
    <property type="molecule type" value="Genomic_DNA"/>
</dbReference>
<evidence type="ECO:0000313" key="3">
    <source>
        <dbReference type="Proteomes" id="UP000070444"/>
    </source>
</evidence>
<evidence type="ECO:0000256" key="1">
    <source>
        <dbReference type="SAM" id="MobiDB-lite"/>
    </source>
</evidence>
<dbReference type="OrthoDB" id="5572844at2759"/>
<dbReference type="GO" id="GO:0003677">
    <property type="term" value="F:DNA binding"/>
    <property type="evidence" value="ECO:0007669"/>
    <property type="project" value="TreeGrafter"/>
</dbReference>
<dbReference type="PANTHER" id="PTHR28027">
    <property type="entry name" value="TRANSCRIPTIONAL REGULATOR MIT1"/>
    <property type="match status" value="1"/>
</dbReference>
<protein>
    <submittedName>
        <fullName evidence="2">Uncharacterized protein</fullName>
    </submittedName>
</protein>
<proteinExistence type="predicted"/>
<sequence>MESYYGYVGSSSDVLILFRAVELGLVQTVKRRLDSMERNLIRSGSIYIWEEVEANIRRWTDYIPWSSSRDDGLFLNYFELEAGLLHPSASVSNQAKKQIKQGGLIKRTFSSMTIHGKKYHLVNYYYKSDISKLTRPSEDNQFFELILPKNYFFSLNSNILVTMQQQQQQQQPQIPSNSIEELNTGNNSSSNIHSLCNNPVEEDDTRPRTVESMIRGMNSVLPPINDPSSPTPHAKMNYDKEDQRQLDLLSKQLKL</sequence>
<dbReference type="PANTHER" id="PTHR28027:SF2">
    <property type="entry name" value="TRANSCRIPTIONAL REGULATOR MIT1"/>
    <property type="match status" value="1"/>
</dbReference>
<gene>
    <name evidence="2" type="ORF">CONCODRAFT_76965</name>
</gene>
<name>A0A137PGU8_CONC2</name>
<feature type="region of interest" description="Disordered" evidence="1">
    <location>
        <begin position="218"/>
        <end position="239"/>
    </location>
</feature>
<dbReference type="InterPro" id="IPR018608">
    <property type="entry name" value="Gti1/Pac2"/>
</dbReference>
<evidence type="ECO:0000313" key="2">
    <source>
        <dbReference type="EMBL" id="KXN74226.1"/>
    </source>
</evidence>
<feature type="compositionally biased region" description="Polar residues" evidence="1">
    <location>
        <begin position="174"/>
        <end position="197"/>
    </location>
</feature>
<dbReference type="AlphaFoldDB" id="A0A137PGU8"/>